<sequence>MLTAVSIVMRLVRYEARPCSLLFVSLLVVILERRLLTWLRRVLGIGGDVLTMMLFFLLHFLVVSDVAWIGHGISLAW</sequence>
<feature type="transmembrane region" description="Helical" evidence="1">
    <location>
        <begin position="49"/>
        <end position="70"/>
    </location>
</feature>
<gene>
    <name evidence="2" type="ORF">A4V15_22550</name>
</gene>
<evidence type="ECO:0000313" key="2">
    <source>
        <dbReference type="EMBL" id="OAN26759.1"/>
    </source>
</evidence>
<keyword evidence="1" id="KW-0812">Transmembrane</keyword>
<dbReference type="Proteomes" id="UP000078356">
    <property type="component" value="Unassembled WGS sequence"/>
</dbReference>
<proteinExistence type="predicted"/>
<accession>A0A178LB57</accession>
<dbReference type="EMBL" id="LWCR01000033">
    <property type="protein sequence ID" value="OAN26759.1"/>
    <property type="molecule type" value="Genomic_DNA"/>
</dbReference>
<keyword evidence="1" id="KW-1133">Transmembrane helix</keyword>
<evidence type="ECO:0000313" key="3">
    <source>
        <dbReference type="Proteomes" id="UP000078356"/>
    </source>
</evidence>
<organism evidence="2 3">
    <name type="scientific">Pseudomonas oryzihabitans</name>
    <dbReference type="NCBI Taxonomy" id="47885"/>
    <lineage>
        <taxon>Bacteria</taxon>
        <taxon>Pseudomonadati</taxon>
        <taxon>Pseudomonadota</taxon>
        <taxon>Gammaproteobacteria</taxon>
        <taxon>Pseudomonadales</taxon>
        <taxon>Pseudomonadaceae</taxon>
        <taxon>Pseudomonas</taxon>
    </lineage>
</organism>
<dbReference type="AlphaFoldDB" id="A0A178LB57"/>
<comment type="caution">
    <text evidence="2">The sequence shown here is derived from an EMBL/GenBank/DDBJ whole genome shotgun (WGS) entry which is preliminary data.</text>
</comment>
<reference evidence="2 3" key="1">
    <citation type="submission" date="2016-04" db="EMBL/GenBank/DDBJ databases">
        <title>Draft Genome Sequences of Staphylococcus capitis Strain H36, S. capitis Strain H65, S. cohnii Strain H62, S. hominis Strain H69, Mycobacterium iranicum Strain H39, Plantibacter sp. Strain H53, Pseudomonas oryzihabitans Strain H72, and Microbacterium sp. Strain H83, isolated from residential settings.</title>
        <authorList>
            <person name="Lymperopoulou D."/>
            <person name="Adams R.I."/>
            <person name="Lindow S."/>
            <person name="Coil D.A."/>
            <person name="Jospin G."/>
            <person name="Eisen J.A."/>
        </authorList>
    </citation>
    <scope>NUCLEOTIDE SEQUENCE [LARGE SCALE GENOMIC DNA]</scope>
    <source>
        <strain evidence="2 3">H72</strain>
    </source>
</reference>
<keyword evidence="1" id="KW-0472">Membrane</keyword>
<name>A0A178LB57_9PSED</name>
<evidence type="ECO:0000256" key="1">
    <source>
        <dbReference type="SAM" id="Phobius"/>
    </source>
</evidence>
<protein>
    <submittedName>
        <fullName evidence="2">Uncharacterized protein</fullName>
    </submittedName>
</protein>